<feature type="binding site" evidence="6">
    <location>
        <position position="50"/>
    </location>
    <ligand>
        <name>GTP</name>
        <dbReference type="ChEBI" id="CHEBI:37565"/>
    </ligand>
</feature>
<feature type="binding site" evidence="6">
    <location>
        <position position="48"/>
    </location>
    <ligand>
        <name>GTP</name>
        <dbReference type="ChEBI" id="CHEBI:37565"/>
    </ligand>
</feature>
<dbReference type="InterPro" id="IPR007164">
    <property type="entry name" value="GTP-dep_dephospho-CoA_kin"/>
</dbReference>
<comment type="pathway">
    <text evidence="6">Cofactor biosynthesis; coenzyme A biosynthesis.</text>
</comment>
<accession>A0A1G9VHV2</accession>
<keyword evidence="2 6" id="KW-0547">Nucleotide-binding</keyword>
<evidence type="ECO:0000256" key="6">
    <source>
        <dbReference type="HAMAP-Rule" id="MF_00590"/>
    </source>
</evidence>
<protein>
    <recommendedName>
        <fullName evidence="6">GTP-dependent dephospho-CoA kinase</fullName>
        <ecNumber evidence="6">2.7.1.237</ecNumber>
    </recommendedName>
    <alternativeName>
        <fullName evidence="6">Dephospho-coenzyme A kinase</fullName>
        <shortName evidence="6">DPCK</shortName>
    </alternativeName>
</protein>
<feature type="binding site" evidence="6">
    <location>
        <position position="67"/>
    </location>
    <ligand>
        <name>GTP</name>
        <dbReference type="ChEBI" id="CHEBI:37565"/>
    </ligand>
</feature>
<evidence type="ECO:0000256" key="1">
    <source>
        <dbReference type="ARBA" id="ARBA00022679"/>
    </source>
</evidence>
<comment type="function">
    <text evidence="6">Catalyzes the GTP-dependent phosphorylation of the 3'-hydroxyl group of dephosphocoenzyme A to form coenzyme A (CoA).</text>
</comment>
<feature type="binding site" evidence="6">
    <location>
        <position position="146"/>
    </location>
    <ligand>
        <name>GTP</name>
        <dbReference type="ChEBI" id="CHEBI:37565"/>
    </ligand>
</feature>
<comment type="caution">
    <text evidence="6">Lacks conserved residue(s) required for the propagation of feature annotation.</text>
</comment>
<dbReference type="PANTHER" id="PTHR40732">
    <property type="entry name" value="UPF0218 PROTEIN TK1697"/>
    <property type="match status" value="1"/>
</dbReference>
<dbReference type="PIRSF" id="PIRSF006533">
    <property type="entry name" value="UCP006533"/>
    <property type="match status" value="1"/>
</dbReference>
<dbReference type="UniPathway" id="UPA00241"/>
<gene>
    <name evidence="7" type="ORF">SAMN05192554_106124</name>
</gene>
<comment type="similarity">
    <text evidence="6">Belongs to the GTP-dependent DPCK family.</text>
</comment>
<dbReference type="GO" id="GO:0016301">
    <property type="term" value="F:kinase activity"/>
    <property type="evidence" value="ECO:0007669"/>
    <property type="project" value="UniProtKB-UniRule"/>
</dbReference>
<evidence type="ECO:0000313" key="7">
    <source>
        <dbReference type="EMBL" id="SDM71764.1"/>
    </source>
</evidence>
<dbReference type="GO" id="GO:0005525">
    <property type="term" value="F:GTP binding"/>
    <property type="evidence" value="ECO:0007669"/>
    <property type="project" value="UniProtKB-UniRule"/>
</dbReference>
<dbReference type="Pfam" id="PF04019">
    <property type="entry name" value="DUF359"/>
    <property type="match status" value="1"/>
</dbReference>
<dbReference type="GO" id="GO:0015937">
    <property type="term" value="P:coenzyme A biosynthetic process"/>
    <property type="evidence" value="ECO:0007669"/>
    <property type="project" value="UniProtKB-UniRule"/>
</dbReference>
<feature type="binding site" evidence="6">
    <location>
        <position position="49"/>
    </location>
    <ligand>
        <name>GTP</name>
        <dbReference type="ChEBI" id="CHEBI:37565"/>
    </ligand>
</feature>
<dbReference type="EC" id="2.7.1.237" evidence="6"/>
<dbReference type="PANTHER" id="PTHR40732:SF1">
    <property type="entry name" value="GTP-DEPENDENT DEPHOSPHO-COA KINASE"/>
    <property type="match status" value="1"/>
</dbReference>
<keyword evidence="1 6" id="KW-0808">Transferase</keyword>
<comment type="catalytic activity">
    <reaction evidence="6">
        <text>3'-dephospho-CoA + GTP = GDP + CoA + H(+)</text>
        <dbReference type="Rhea" id="RHEA:61156"/>
        <dbReference type="ChEBI" id="CHEBI:15378"/>
        <dbReference type="ChEBI" id="CHEBI:37565"/>
        <dbReference type="ChEBI" id="CHEBI:57287"/>
        <dbReference type="ChEBI" id="CHEBI:57328"/>
        <dbReference type="ChEBI" id="CHEBI:58189"/>
        <dbReference type="EC" id="2.7.1.237"/>
    </reaction>
</comment>
<evidence type="ECO:0000256" key="2">
    <source>
        <dbReference type="ARBA" id="ARBA00022741"/>
    </source>
</evidence>
<organism evidence="7 8">
    <name type="scientific">Haloarchaeobius iranensis</name>
    <dbReference type="NCBI Taxonomy" id="996166"/>
    <lineage>
        <taxon>Archaea</taxon>
        <taxon>Methanobacteriati</taxon>
        <taxon>Methanobacteriota</taxon>
        <taxon>Stenosarchaea group</taxon>
        <taxon>Halobacteria</taxon>
        <taxon>Halobacteriales</taxon>
        <taxon>Halorubellaceae</taxon>
        <taxon>Haloarchaeobius</taxon>
    </lineage>
</organism>
<keyword evidence="4 6" id="KW-0173">Coenzyme A biosynthesis</keyword>
<evidence type="ECO:0000313" key="8">
    <source>
        <dbReference type="Proteomes" id="UP000199370"/>
    </source>
</evidence>
<name>A0A1G9VHV2_9EURY</name>
<keyword evidence="3 6" id="KW-0418">Kinase</keyword>
<dbReference type="STRING" id="996166.SAMN05192554_106124"/>
<reference evidence="7 8" key="1">
    <citation type="submission" date="2016-10" db="EMBL/GenBank/DDBJ databases">
        <authorList>
            <person name="de Groot N.N."/>
        </authorList>
    </citation>
    <scope>NUCLEOTIDE SEQUENCE [LARGE SCALE GENOMIC DNA]</scope>
    <source>
        <strain evidence="8">EB21,IBRC-M 10013,KCTC 4048</strain>
    </source>
</reference>
<proteinExistence type="inferred from homology"/>
<dbReference type="AlphaFoldDB" id="A0A1G9VHV2"/>
<keyword evidence="8" id="KW-1185">Reference proteome</keyword>
<sequence length="180" mass="19166">MSGDSDGTVVLTLPESLRSAFKEPLGPVETDANTLLQDVTGPLVAVGDIVTYHFVRAGRQPDVALVDERTKRAPVDEAVREAVVDADVTVPNPAGTITAELLVALREALADGEATTIFVDGEEDLATLPAVLLAPDGASVVYGQPDEGMVHVEVTPENKREMRSLLDRMDGDHERVAELL</sequence>
<evidence type="ECO:0000256" key="5">
    <source>
        <dbReference type="ARBA" id="ARBA00023134"/>
    </source>
</evidence>
<dbReference type="HAMAP" id="MF_00590">
    <property type="entry name" value="Dephospho_CoA_kinase_GTP_dep"/>
    <property type="match status" value="1"/>
</dbReference>
<evidence type="ECO:0000256" key="4">
    <source>
        <dbReference type="ARBA" id="ARBA00022993"/>
    </source>
</evidence>
<dbReference type="RefSeq" id="WP_245707649.1">
    <property type="nucleotide sequence ID" value="NZ_FNIA01000006.1"/>
</dbReference>
<dbReference type="EMBL" id="FNIA01000006">
    <property type="protein sequence ID" value="SDM71764.1"/>
    <property type="molecule type" value="Genomic_DNA"/>
</dbReference>
<keyword evidence="5 6" id="KW-0342">GTP-binding</keyword>
<evidence type="ECO:0000256" key="3">
    <source>
        <dbReference type="ARBA" id="ARBA00022777"/>
    </source>
</evidence>
<feature type="binding site" evidence="6">
    <location>
        <position position="123"/>
    </location>
    <ligand>
        <name>GTP</name>
        <dbReference type="ChEBI" id="CHEBI:37565"/>
    </ligand>
</feature>
<dbReference type="Proteomes" id="UP000199370">
    <property type="component" value="Unassembled WGS sequence"/>
</dbReference>